<gene>
    <name evidence="8" type="ORF">SAMN00777080_3104</name>
</gene>
<evidence type="ECO:0000256" key="3">
    <source>
        <dbReference type="ARBA" id="ARBA00023125"/>
    </source>
</evidence>
<evidence type="ECO:0000313" key="9">
    <source>
        <dbReference type="Proteomes" id="UP000192333"/>
    </source>
</evidence>
<keyword evidence="2" id="KW-0805">Transcription regulation</keyword>
<dbReference type="SUPFAM" id="SSF52172">
    <property type="entry name" value="CheY-like"/>
    <property type="match status" value="1"/>
</dbReference>
<name>A0A1W2H752_9BACT</name>
<keyword evidence="4" id="KW-0804">Transcription</keyword>
<dbReference type="InterPro" id="IPR039420">
    <property type="entry name" value="WalR-like"/>
</dbReference>
<dbReference type="Proteomes" id="UP000192333">
    <property type="component" value="Chromosome I"/>
</dbReference>
<dbReference type="InterPro" id="IPR016032">
    <property type="entry name" value="Sig_transdc_resp-reg_C-effctor"/>
</dbReference>
<protein>
    <submittedName>
        <fullName evidence="8">Two component transcriptional regulator, LuxR family</fullName>
    </submittedName>
</protein>
<dbReference type="GO" id="GO:0000160">
    <property type="term" value="P:phosphorelay signal transduction system"/>
    <property type="evidence" value="ECO:0007669"/>
    <property type="project" value="InterPro"/>
</dbReference>
<keyword evidence="3" id="KW-0238">DNA-binding</keyword>
<feature type="domain" description="HTH luxR-type" evidence="6">
    <location>
        <begin position="152"/>
        <end position="210"/>
    </location>
</feature>
<dbReference type="EMBL" id="LT838813">
    <property type="protein sequence ID" value="SMD44482.1"/>
    <property type="molecule type" value="Genomic_DNA"/>
</dbReference>
<dbReference type="InterPro" id="IPR001789">
    <property type="entry name" value="Sig_transdc_resp-reg_receiver"/>
</dbReference>
<dbReference type="RefSeq" id="WP_084121252.1">
    <property type="nucleotide sequence ID" value="NZ_LT838813.1"/>
</dbReference>
<dbReference type="CDD" id="cd17535">
    <property type="entry name" value="REC_NarL-like"/>
    <property type="match status" value="1"/>
</dbReference>
<dbReference type="Pfam" id="PF00196">
    <property type="entry name" value="GerE"/>
    <property type="match status" value="1"/>
</dbReference>
<dbReference type="PRINTS" id="PR00038">
    <property type="entry name" value="HTHLUXR"/>
</dbReference>
<dbReference type="SMART" id="SM00421">
    <property type="entry name" value="HTH_LUXR"/>
    <property type="match status" value="1"/>
</dbReference>
<dbReference type="SMART" id="SM00448">
    <property type="entry name" value="REC"/>
    <property type="match status" value="1"/>
</dbReference>
<dbReference type="PROSITE" id="PS50043">
    <property type="entry name" value="HTH_LUXR_2"/>
    <property type="match status" value="1"/>
</dbReference>
<evidence type="ECO:0000256" key="2">
    <source>
        <dbReference type="ARBA" id="ARBA00023015"/>
    </source>
</evidence>
<dbReference type="InterPro" id="IPR058245">
    <property type="entry name" value="NreC/VraR/RcsB-like_REC"/>
</dbReference>
<evidence type="ECO:0000256" key="1">
    <source>
        <dbReference type="ARBA" id="ARBA00022553"/>
    </source>
</evidence>
<dbReference type="PANTHER" id="PTHR43214:SF41">
    <property type="entry name" value="NITRATE_NITRITE RESPONSE REGULATOR PROTEIN NARP"/>
    <property type="match status" value="1"/>
</dbReference>
<accession>A0A1W2H752</accession>
<reference evidence="9" key="1">
    <citation type="submission" date="2017-04" db="EMBL/GenBank/DDBJ databases">
        <authorList>
            <person name="Varghese N."/>
            <person name="Submissions S."/>
        </authorList>
    </citation>
    <scope>NUCLEOTIDE SEQUENCE [LARGE SCALE GENOMIC DNA]</scope>
    <source>
        <strain evidence="9">DSM 16537</strain>
    </source>
</reference>
<dbReference type="CDD" id="cd06170">
    <property type="entry name" value="LuxR_C_like"/>
    <property type="match status" value="1"/>
</dbReference>
<dbReference type="SUPFAM" id="SSF46894">
    <property type="entry name" value="C-terminal effector domain of the bipartite response regulators"/>
    <property type="match status" value="1"/>
</dbReference>
<sequence>MSKRILIADDHELFSSGMESLLCKNPDYMVLSHFKNGKEVQTFFDKEGKADLLVLDLNMPVMDGIQLLTYLQRNYPLVKVLIVSMHQTESSVNLCKKLGAKGFISKDSHLKILLTGVEEILEGGEYFQDVFQEVPTESGSGFYERLMIEYNLTNREVDIIQLILNQYESNEIAEKLFLSPLTVKTHRKNIFRKLGVRNLTGLVALMKEQPRF</sequence>
<evidence type="ECO:0000313" key="8">
    <source>
        <dbReference type="EMBL" id="SMD44482.1"/>
    </source>
</evidence>
<feature type="modified residue" description="4-aspartylphosphate" evidence="5">
    <location>
        <position position="56"/>
    </location>
</feature>
<dbReference type="Gene3D" id="3.40.50.2300">
    <property type="match status" value="1"/>
</dbReference>
<evidence type="ECO:0000259" key="7">
    <source>
        <dbReference type="PROSITE" id="PS50110"/>
    </source>
</evidence>
<dbReference type="STRING" id="758820.SAMN00777080_3104"/>
<dbReference type="Pfam" id="PF00072">
    <property type="entry name" value="Response_reg"/>
    <property type="match status" value="1"/>
</dbReference>
<evidence type="ECO:0000259" key="6">
    <source>
        <dbReference type="PROSITE" id="PS50043"/>
    </source>
</evidence>
<proteinExistence type="predicted"/>
<keyword evidence="9" id="KW-1185">Reference proteome</keyword>
<evidence type="ECO:0000256" key="5">
    <source>
        <dbReference type="PROSITE-ProRule" id="PRU00169"/>
    </source>
</evidence>
<organism evidence="8 9">
    <name type="scientific">Aquiflexum balticum DSM 16537</name>
    <dbReference type="NCBI Taxonomy" id="758820"/>
    <lineage>
        <taxon>Bacteria</taxon>
        <taxon>Pseudomonadati</taxon>
        <taxon>Bacteroidota</taxon>
        <taxon>Cytophagia</taxon>
        <taxon>Cytophagales</taxon>
        <taxon>Cyclobacteriaceae</taxon>
        <taxon>Aquiflexum</taxon>
    </lineage>
</organism>
<dbReference type="PANTHER" id="PTHR43214">
    <property type="entry name" value="TWO-COMPONENT RESPONSE REGULATOR"/>
    <property type="match status" value="1"/>
</dbReference>
<evidence type="ECO:0000256" key="4">
    <source>
        <dbReference type="ARBA" id="ARBA00023163"/>
    </source>
</evidence>
<feature type="domain" description="Response regulatory" evidence="7">
    <location>
        <begin position="4"/>
        <end position="121"/>
    </location>
</feature>
<dbReference type="PROSITE" id="PS50110">
    <property type="entry name" value="RESPONSE_REGULATORY"/>
    <property type="match status" value="1"/>
</dbReference>
<dbReference type="InterPro" id="IPR011006">
    <property type="entry name" value="CheY-like_superfamily"/>
</dbReference>
<dbReference type="AlphaFoldDB" id="A0A1W2H752"/>
<keyword evidence="1 5" id="KW-0597">Phosphoprotein</keyword>
<dbReference type="GO" id="GO:0006355">
    <property type="term" value="P:regulation of DNA-templated transcription"/>
    <property type="evidence" value="ECO:0007669"/>
    <property type="project" value="InterPro"/>
</dbReference>
<dbReference type="GO" id="GO:0003677">
    <property type="term" value="F:DNA binding"/>
    <property type="evidence" value="ECO:0007669"/>
    <property type="project" value="UniProtKB-KW"/>
</dbReference>
<dbReference type="OrthoDB" id="9797341at2"/>
<dbReference type="InterPro" id="IPR000792">
    <property type="entry name" value="Tscrpt_reg_LuxR_C"/>
</dbReference>